<dbReference type="InterPro" id="IPR000182">
    <property type="entry name" value="GNAT_dom"/>
</dbReference>
<dbReference type="PANTHER" id="PTHR43792">
    <property type="entry name" value="GNAT FAMILY, PUTATIVE (AFU_ORTHOLOGUE AFUA_3G00765)-RELATED-RELATED"/>
    <property type="match status" value="1"/>
</dbReference>
<dbReference type="Gene3D" id="3.40.630.30">
    <property type="match status" value="1"/>
</dbReference>
<protein>
    <submittedName>
        <fullName evidence="2">GNAT family N-acetyltransferase</fullName>
    </submittedName>
</protein>
<dbReference type="SUPFAM" id="SSF55729">
    <property type="entry name" value="Acyl-CoA N-acyltransferases (Nat)"/>
    <property type="match status" value="1"/>
</dbReference>
<dbReference type="PANTHER" id="PTHR43792:SF1">
    <property type="entry name" value="N-ACETYLTRANSFERASE DOMAIN-CONTAINING PROTEIN"/>
    <property type="match status" value="1"/>
</dbReference>
<dbReference type="InterPro" id="IPR016181">
    <property type="entry name" value="Acyl_CoA_acyltransferase"/>
</dbReference>
<dbReference type="Proteomes" id="UP000715441">
    <property type="component" value="Unassembled WGS sequence"/>
</dbReference>
<dbReference type="Pfam" id="PF13302">
    <property type="entry name" value="Acetyltransf_3"/>
    <property type="match status" value="1"/>
</dbReference>
<name>A0ABX1JIP2_9PSEU</name>
<dbReference type="RefSeq" id="WP_168522815.1">
    <property type="nucleotide sequence ID" value="NZ_JAAXLS010000064.1"/>
</dbReference>
<accession>A0ABX1JIP2</accession>
<dbReference type="EMBL" id="JAAXLS010000064">
    <property type="protein sequence ID" value="NKQ58715.1"/>
    <property type="molecule type" value="Genomic_DNA"/>
</dbReference>
<reference evidence="2 3" key="1">
    <citation type="submission" date="2020-04" db="EMBL/GenBank/DDBJ databases">
        <title>Novel species.</title>
        <authorList>
            <person name="Teo W.F.A."/>
            <person name="Lipun K."/>
            <person name="Srisuk N."/>
            <person name="Duangmal K."/>
        </authorList>
    </citation>
    <scope>NUCLEOTIDE SEQUENCE [LARGE SCALE GENOMIC DNA]</scope>
    <source>
        <strain evidence="2 3">K13G38</strain>
    </source>
</reference>
<proteinExistence type="predicted"/>
<gene>
    <name evidence="2" type="ORF">HFP15_38315</name>
</gene>
<evidence type="ECO:0000313" key="2">
    <source>
        <dbReference type="EMBL" id="NKQ58715.1"/>
    </source>
</evidence>
<evidence type="ECO:0000313" key="3">
    <source>
        <dbReference type="Proteomes" id="UP000715441"/>
    </source>
</evidence>
<feature type="domain" description="N-acetyltransferase" evidence="1">
    <location>
        <begin position="13"/>
        <end position="173"/>
    </location>
</feature>
<dbReference type="PROSITE" id="PS51186">
    <property type="entry name" value="GNAT"/>
    <property type="match status" value="1"/>
</dbReference>
<evidence type="ECO:0000259" key="1">
    <source>
        <dbReference type="PROSITE" id="PS51186"/>
    </source>
</evidence>
<keyword evidence="3" id="KW-1185">Reference proteome</keyword>
<organism evidence="2 3">
    <name type="scientific">Amycolatopsis acididurans</name>
    <dbReference type="NCBI Taxonomy" id="2724524"/>
    <lineage>
        <taxon>Bacteria</taxon>
        <taxon>Bacillati</taxon>
        <taxon>Actinomycetota</taxon>
        <taxon>Actinomycetes</taxon>
        <taxon>Pseudonocardiales</taxon>
        <taxon>Pseudonocardiaceae</taxon>
        <taxon>Amycolatopsis</taxon>
    </lineage>
</organism>
<sequence length="178" mass="19595">MLQPTYPIRTARLALRPFKRGDLAALHAIHSHPDVTRHLGWAPPGNRAESARLLDTKIAQSELAEPGQALALGVELITSRELIGDLSLRWYAEDKDSGEILVLFHPRHHGRGYAAEATTELLRLAFDSFGLERVHGYCDPGNIASASLMEGLGLRREPSARHDGELAYAMSAGEWKRG</sequence>
<dbReference type="InterPro" id="IPR051531">
    <property type="entry name" value="N-acetyltransferase"/>
</dbReference>
<comment type="caution">
    <text evidence="2">The sequence shown here is derived from an EMBL/GenBank/DDBJ whole genome shotgun (WGS) entry which is preliminary data.</text>
</comment>